<dbReference type="InterPro" id="IPR000847">
    <property type="entry name" value="LysR_HTH_N"/>
</dbReference>
<comment type="similarity">
    <text evidence="1">Belongs to the LysR transcriptional regulatory family.</text>
</comment>
<evidence type="ECO:0000256" key="1">
    <source>
        <dbReference type="ARBA" id="ARBA00009437"/>
    </source>
</evidence>
<sequence length="113" mass="12822">MKTFLVVAKYQSFSKAAYELDINVATVSKHVKSLEAHLKVQLFERTTKRVQLNDAGKLYQQQAKEILSQLKQAECLLHSAKGVLESRLNIAIPPMRARERQARGEYSEVGSDF</sequence>
<dbReference type="InterPro" id="IPR036390">
    <property type="entry name" value="WH_DNA-bd_sf"/>
</dbReference>
<keyword evidence="3" id="KW-0238">DNA-binding</keyword>
<feature type="domain" description="HTH lysR-type" evidence="5">
    <location>
        <begin position="1"/>
        <end position="53"/>
    </location>
</feature>
<dbReference type="Proteomes" id="UP000094329">
    <property type="component" value="Unassembled WGS sequence"/>
</dbReference>
<accession>A0ABX3A542</accession>
<evidence type="ECO:0000256" key="4">
    <source>
        <dbReference type="ARBA" id="ARBA00023163"/>
    </source>
</evidence>
<evidence type="ECO:0000259" key="5">
    <source>
        <dbReference type="PROSITE" id="PS50931"/>
    </source>
</evidence>
<reference evidence="6 7" key="1">
    <citation type="submission" date="2016-08" db="EMBL/GenBank/DDBJ databases">
        <title>Draft genome sequence of Candidatus Piscirickettsia litoralis, from seawater.</title>
        <authorList>
            <person name="Wan X."/>
            <person name="Lee A.J."/>
            <person name="Hou S."/>
            <person name="Donachie S.P."/>
        </authorList>
    </citation>
    <scope>NUCLEOTIDE SEQUENCE [LARGE SCALE GENOMIC DNA]</scope>
    <source>
        <strain evidence="6 7">Y2</strain>
    </source>
</reference>
<evidence type="ECO:0000313" key="7">
    <source>
        <dbReference type="Proteomes" id="UP000094329"/>
    </source>
</evidence>
<dbReference type="PANTHER" id="PTHR30126">
    <property type="entry name" value="HTH-TYPE TRANSCRIPTIONAL REGULATOR"/>
    <property type="match status" value="1"/>
</dbReference>
<dbReference type="SUPFAM" id="SSF46785">
    <property type="entry name" value="Winged helix' DNA-binding domain"/>
    <property type="match status" value="1"/>
</dbReference>
<keyword evidence="2" id="KW-0805">Transcription regulation</keyword>
<evidence type="ECO:0000256" key="3">
    <source>
        <dbReference type="ARBA" id="ARBA00023125"/>
    </source>
</evidence>
<dbReference type="PROSITE" id="PS50931">
    <property type="entry name" value="HTH_LYSR"/>
    <property type="match status" value="1"/>
</dbReference>
<name>A0ABX3A542_9GAMM</name>
<comment type="caution">
    <text evidence="6">The sequence shown here is derived from an EMBL/GenBank/DDBJ whole genome shotgun (WGS) entry which is preliminary data.</text>
</comment>
<evidence type="ECO:0000313" key="6">
    <source>
        <dbReference type="EMBL" id="ODN43734.1"/>
    </source>
</evidence>
<keyword evidence="4" id="KW-0804">Transcription</keyword>
<dbReference type="EMBL" id="MDTU01000001">
    <property type="protein sequence ID" value="ODN43734.1"/>
    <property type="molecule type" value="Genomic_DNA"/>
</dbReference>
<gene>
    <name evidence="6" type="ORF">BGC07_13545</name>
</gene>
<dbReference type="PANTHER" id="PTHR30126:SF40">
    <property type="entry name" value="HTH-TYPE TRANSCRIPTIONAL REGULATOR GLTR"/>
    <property type="match status" value="1"/>
</dbReference>
<dbReference type="Gene3D" id="1.10.10.10">
    <property type="entry name" value="Winged helix-like DNA-binding domain superfamily/Winged helix DNA-binding domain"/>
    <property type="match status" value="1"/>
</dbReference>
<organism evidence="6 7">
    <name type="scientific">Piscirickettsia litoralis</name>
    <dbReference type="NCBI Taxonomy" id="1891921"/>
    <lineage>
        <taxon>Bacteria</taxon>
        <taxon>Pseudomonadati</taxon>
        <taxon>Pseudomonadota</taxon>
        <taxon>Gammaproteobacteria</taxon>
        <taxon>Thiotrichales</taxon>
        <taxon>Piscirickettsiaceae</taxon>
        <taxon>Piscirickettsia</taxon>
    </lineage>
</organism>
<keyword evidence="7" id="KW-1185">Reference proteome</keyword>
<evidence type="ECO:0000256" key="2">
    <source>
        <dbReference type="ARBA" id="ARBA00023015"/>
    </source>
</evidence>
<dbReference type="InterPro" id="IPR036388">
    <property type="entry name" value="WH-like_DNA-bd_sf"/>
</dbReference>
<dbReference type="Pfam" id="PF00126">
    <property type="entry name" value="HTH_1"/>
    <property type="match status" value="1"/>
</dbReference>
<protein>
    <recommendedName>
        <fullName evidence="5">HTH lysR-type domain-containing protein</fullName>
    </recommendedName>
</protein>
<proteinExistence type="inferred from homology"/>